<dbReference type="InterPro" id="IPR011009">
    <property type="entry name" value="Kinase-like_dom_sf"/>
</dbReference>
<keyword evidence="3" id="KW-0547">Nucleotide-binding</keyword>
<dbReference type="CDD" id="cd13970">
    <property type="entry name" value="ABC1_ADCK3"/>
    <property type="match status" value="1"/>
</dbReference>
<dbReference type="InterPro" id="IPR004147">
    <property type="entry name" value="ABC1_dom"/>
</dbReference>
<comment type="similarity">
    <text evidence="1">Belongs to the protein kinase superfamily. ADCK protein kinase family.</text>
</comment>
<organism evidence="6 7">
    <name type="scientific">Nocardia uniformis</name>
    <dbReference type="NCBI Taxonomy" id="53432"/>
    <lineage>
        <taxon>Bacteria</taxon>
        <taxon>Bacillati</taxon>
        <taxon>Actinomycetota</taxon>
        <taxon>Actinomycetes</taxon>
        <taxon>Mycobacteriales</taxon>
        <taxon>Nocardiaceae</taxon>
        <taxon>Nocardia</taxon>
    </lineage>
</organism>
<gene>
    <name evidence="6" type="ORF">HLB23_23315</name>
</gene>
<keyword evidence="2" id="KW-0808">Transferase</keyword>
<reference evidence="6 7" key="1">
    <citation type="submission" date="2020-05" db="EMBL/GenBank/DDBJ databases">
        <title>MicrobeNet Type strains.</title>
        <authorList>
            <person name="Nicholson A.C."/>
        </authorList>
    </citation>
    <scope>NUCLEOTIDE SEQUENCE [LARGE SCALE GENOMIC DNA]</scope>
    <source>
        <strain evidence="6 7">JCM 3224</strain>
    </source>
</reference>
<dbReference type="PANTHER" id="PTHR43851">
    <property type="match status" value="1"/>
</dbReference>
<dbReference type="Proteomes" id="UP000586827">
    <property type="component" value="Unassembled WGS sequence"/>
</dbReference>
<keyword evidence="4" id="KW-0067">ATP-binding</keyword>
<keyword evidence="6" id="KW-0418">Kinase</keyword>
<proteinExistence type="inferred from homology"/>
<feature type="domain" description="Protein kinase" evidence="5">
    <location>
        <begin position="106"/>
        <end position="430"/>
    </location>
</feature>
<dbReference type="SUPFAM" id="SSF56112">
    <property type="entry name" value="Protein kinase-like (PK-like)"/>
    <property type="match status" value="1"/>
</dbReference>
<comment type="caution">
    <text evidence="6">The sequence shown here is derived from an EMBL/GenBank/DDBJ whole genome shotgun (WGS) entry which is preliminary data.</text>
</comment>
<dbReference type="AlphaFoldDB" id="A0A849CA03"/>
<keyword evidence="7" id="KW-1185">Reference proteome</keyword>
<name>A0A849CA03_9NOCA</name>
<protein>
    <submittedName>
        <fullName evidence="6">AarF/ABC1/UbiB kinase family protein</fullName>
    </submittedName>
</protein>
<dbReference type="EMBL" id="JABELX010000008">
    <property type="protein sequence ID" value="NNH72757.1"/>
    <property type="molecule type" value="Genomic_DNA"/>
</dbReference>
<evidence type="ECO:0000259" key="5">
    <source>
        <dbReference type="PROSITE" id="PS50011"/>
    </source>
</evidence>
<dbReference type="PROSITE" id="PS50011">
    <property type="entry name" value="PROTEIN_KINASE_DOM"/>
    <property type="match status" value="1"/>
</dbReference>
<dbReference type="InterPro" id="IPR000719">
    <property type="entry name" value="Prot_kinase_dom"/>
</dbReference>
<evidence type="ECO:0000256" key="1">
    <source>
        <dbReference type="ARBA" id="ARBA00009670"/>
    </source>
</evidence>
<accession>A0A849CA03</accession>
<evidence type="ECO:0000313" key="6">
    <source>
        <dbReference type="EMBL" id="NNH72757.1"/>
    </source>
</evidence>
<dbReference type="PANTHER" id="PTHR43851:SF3">
    <property type="entry name" value="COENZYME Q8"/>
    <property type="match status" value="1"/>
</dbReference>
<evidence type="ECO:0000256" key="2">
    <source>
        <dbReference type="ARBA" id="ARBA00022679"/>
    </source>
</evidence>
<sequence>MSIPAAAAAQRGRELIVGPPSGAGEHDLVDHAAEQVFQVLGQLKGGAMKLGQALSVAEAAIPPKFGDRFREALVKLQAEAPPMPTAQMHAMLDKQLGTGWRKRFADFDDSPVGAASIGQVHRAVWHDGREVAVKVQYPEAEEALKADLRLLEMFAGAFATVFSGANIKKLVGEFLARTEDELDYRIEAAYQRTFAKALAGDEKFYVPRVLAGAPKVLVTEWMDGVPLSRIIAEGTREQRDRAGIRLAEFALSTPATVGLLHSDPHPGNFQLRPDGALGVIDFGACIALPNGIPPAVGRMATCALAEDYQGLEQVLRAERFIQPGAAIDLGPFRERIGPMVAGFEWPRVHFTREMLQADTARALAPENLSLTNAQAVSAPADKPEYAMLIRVFAGVIGILAQLDADGPFLGLFQEWLPEFTVPGNFASLDA</sequence>
<dbReference type="InterPro" id="IPR051409">
    <property type="entry name" value="Atypical_kinase_ADCK"/>
</dbReference>
<evidence type="ECO:0000313" key="7">
    <source>
        <dbReference type="Proteomes" id="UP000586827"/>
    </source>
</evidence>
<dbReference type="Pfam" id="PF03109">
    <property type="entry name" value="ABC1"/>
    <property type="match status" value="1"/>
</dbReference>
<dbReference type="GO" id="GO:0004672">
    <property type="term" value="F:protein kinase activity"/>
    <property type="evidence" value="ECO:0007669"/>
    <property type="project" value="InterPro"/>
</dbReference>
<evidence type="ECO:0000256" key="3">
    <source>
        <dbReference type="ARBA" id="ARBA00022741"/>
    </source>
</evidence>
<dbReference type="InterPro" id="IPR034646">
    <property type="entry name" value="ADCK3_dom"/>
</dbReference>
<evidence type="ECO:0000256" key="4">
    <source>
        <dbReference type="ARBA" id="ARBA00022840"/>
    </source>
</evidence>
<dbReference type="GO" id="GO:0005524">
    <property type="term" value="F:ATP binding"/>
    <property type="evidence" value="ECO:0007669"/>
    <property type="project" value="UniProtKB-KW"/>
</dbReference>